<reference evidence="6 7" key="1">
    <citation type="submission" date="2017-11" db="EMBL/GenBank/DDBJ databases">
        <title>Genome-resolved metagenomics identifies genetic mobility, metabolic interactions, and unexpected diversity in perchlorate-reducing communities.</title>
        <authorList>
            <person name="Barnum T.P."/>
            <person name="Figueroa I.A."/>
            <person name="Carlstrom C.I."/>
            <person name="Lucas L.N."/>
            <person name="Engelbrektson A.L."/>
            <person name="Coates J.D."/>
        </authorList>
    </citation>
    <scope>NUCLEOTIDE SEQUENCE [LARGE SCALE GENOMIC DNA]</scope>
    <source>
        <strain evidence="6">BM301</strain>
    </source>
</reference>
<dbReference type="AlphaFoldDB" id="A0A2N6CZH4"/>
<dbReference type="PROSITE" id="PS51063">
    <property type="entry name" value="HTH_CRP_2"/>
    <property type="match status" value="1"/>
</dbReference>
<dbReference type="InterPro" id="IPR050397">
    <property type="entry name" value="Env_Response_Regulators"/>
</dbReference>
<evidence type="ECO:0000256" key="1">
    <source>
        <dbReference type="ARBA" id="ARBA00023015"/>
    </source>
</evidence>
<comment type="caution">
    <text evidence="6">The sequence shown here is derived from an EMBL/GenBank/DDBJ whole genome shotgun (WGS) entry which is preliminary data.</text>
</comment>
<dbReference type="GO" id="GO:0003677">
    <property type="term" value="F:DNA binding"/>
    <property type="evidence" value="ECO:0007669"/>
    <property type="project" value="UniProtKB-KW"/>
</dbReference>
<dbReference type="InterPro" id="IPR036390">
    <property type="entry name" value="WH_DNA-bd_sf"/>
</dbReference>
<dbReference type="InterPro" id="IPR014710">
    <property type="entry name" value="RmlC-like_jellyroll"/>
</dbReference>
<feature type="domain" description="HTH crp-type" evidence="5">
    <location>
        <begin position="146"/>
        <end position="215"/>
    </location>
</feature>
<protein>
    <recommendedName>
        <fullName evidence="8">Crp/Fnr family transcriptional regulator</fullName>
    </recommendedName>
</protein>
<dbReference type="InterPro" id="IPR018490">
    <property type="entry name" value="cNMP-bd_dom_sf"/>
</dbReference>
<dbReference type="CDD" id="cd00038">
    <property type="entry name" value="CAP_ED"/>
    <property type="match status" value="1"/>
</dbReference>
<dbReference type="GO" id="GO:0003700">
    <property type="term" value="F:DNA-binding transcription factor activity"/>
    <property type="evidence" value="ECO:0007669"/>
    <property type="project" value="TreeGrafter"/>
</dbReference>
<organism evidence="6 7">
    <name type="scientific">Sedimenticola selenatireducens</name>
    <dbReference type="NCBI Taxonomy" id="191960"/>
    <lineage>
        <taxon>Bacteria</taxon>
        <taxon>Pseudomonadati</taxon>
        <taxon>Pseudomonadota</taxon>
        <taxon>Gammaproteobacteria</taxon>
        <taxon>Chromatiales</taxon>
        <taxon>Sedimenticolaceae</taxon>
        <taxon>Sedimenticola</taxon>
    </lineage>
</organism>
<dbReference type="InterPro" id="IPR012318">
    <property type="entry name" value="HTH_CRP"/>
</dbReference>
<evidence type="ECO:0000259" key="4">
    <source>
        <dbReference type="PROSITE" id="PS50042"/>
    </source>
</evidence>
<keyword evidence="1" id="KW-0805">Transcription regulation</keyword>
<dbReference type="SUPFAM" id="SSF51206">
    <property type="entry name" value="cAMP-binding domain-like"/>
    <property type="match status" value="1"/>
</dbReference>
<evidence type="ECO:0000313" key="6">
    <source>
        <dbReference type="EMBL" id="PLX62773.1"/>
    </source>
</evidence>
<evidence type="ECO:0000313" key="7">
    <source>
        <dbReference type="Proteomes" id="UP000235015"/>
    </source>
</evidence>
<gene>
    <name evidence="6" type="ORF">C0630_04130</name>
</gene>
<keyword evidence="2" id="KW-0238">DNA-binding</keyword>
<evidence type="ECO:0000256" key="3">
    <source>
        <dbReference type="ARBA" id="ARBA00023163"/>
    </source>
</evidence>
<feature type="domain" description="Cyclic nucleotide-binding" evidence="4">
    <location>
        <begin position="12"/>
        <end position="115"/>
    </location>
</feature>
<dbReference type="Pfam" id="PF00027">
    <property type="entry name" value="cNMP_binding"/>
    <property type="match status" value="1"/>
</dbReference>
<dbReference type="RefSeq" id="WP_273437967.1">
    <property type="nucleotide sequence ID" value="NZ_PKUN01000003.1"/>
</dbReference>
<dbReference type="SUPFAM" id="SSF46785">
    <property type="entry name" value="Winged helix' DNA-binding domain"/>
    <property type="match status" value="1"/>
</dbReference>
<dbReference type="STRING" id="1111735.GCA_000428045_03941"/>
<dbReference type="GO" id="GO:0005829">
    <property type="term" value="C:cytosol"/>
    <property type="evidence" value="ECO:0007669"/>
    <property type="project" value="TreeGrafter"/>
</dbReference>
<keyword evidence="3" id="KW-0804">Transcription</keyword>
<dbReference type="InterPro" id="IPR036388">
    <property type="entry name" value="WH-like_DNA-bd_sf"/>
</dbReference>
<accession>A0A2N6CZH4</accession>
<dbReference type="Pfam" id="PF13545">
    <property type="entry name" value="HTH_Crp_2"/>
    <property type="match status" value="1"/>
</dbReference>
<dbReference type="Proteomes" id="UP000235015">
    <property type="component" value="Unassembled WGS sequence"/>
</dbReference>
<name>A0A2N6CZH4_9GAMM</name>
<dbReference type="PANTHER" id="PTHR24567">
    <property type="entry name" value="CRP FAMILY TRANSCRIPTIONAL REGULATORY PROTEIN"/>
    <property type="match status" value="1"/>
</dbReference>
<sequence length="237" mass="26447">MIAAKLLEQIPLFSDMSSEDLERVAQHTQELVCEKGNFLFREGDKAECLYVLVSGLAQMTARGPEGQQTVIEILYPGDSFILAAVITGKRFLMSAEVVKSSRVLKIPGAELIELIRQGGDFGLSMLATISTHYRSMVRQVKNQRLRTTAQRVAAFLLDLAYDQGRGENCIILPHTKKMLAALLGMSQEGLSRTFTALREQGVTIDHKQVRIESIVKLRRFCGFSNKLDTSDRITPKE</sequence>
<evidence type="ECO:0000256" key="2">
    <source>
        <dbReference type="ARBA" id="ARBA00023125"/>
    </source>
</evidence>
<dbReference type="PROSITE" id="PS50042">
    <property type="entry name" value="CNMP_BINDING_3"/>
    <property type="match status" value="1"/>
</dbReference>
<evidence type="ECO:0000259" key="5">
    <source>
        <dbReference type="PROSITE" id="PS51063"/>
    </source>
</evidence>
<dbReference type="Gene3D" id="1.10.10.10">
    <property type="entry name" value="Winged helix-like DNA-binding domain superfamily/Winged helix DNA-binding domain"/>
    <property type="match status" value="1"/>
</dbReference>
<dbReference type="SMART" id="SM00100">
    <property type="entry name" value="cNMP"/>
    <property type="match status" value="1"/>
</dbReference>
<dbReference type="EMBL" id="PKUN01000003">
    <property type="protein sequence ID" value="PLX62773.1"/>
    <property type="molecule type" value="Genomic_DNA"/>
</dbReference>
<dbReference type="InterPro" id="IPR000595">
    <property type="entry name" value="cNMP-bd_dom"/>
</dbReference>
<dbReference type="PANTHER" id="PTHR24567:SF74">
    <property type="entry name" value="HTH-TYPE TRANSCRIPTIONAL REGULATOR ARCR"/>
    <property type="match status" value="1"/>
</dbReference>
<evidence type="ECO:0008006" key="8">
    <source>
        <dbReference type="Google" id="ProtNLM"/>
    </source>
</evidence>
<dbReference type="Gene3D" id="2.60.120.10">
    <property type="entry name" value="Jelly Rolls"/>
    <property type="match status" value="1"/>
</dbReference>
<proteinExistence type="predicted"/>